<accession>A0AAN6MT46</accession>
<dbReference type="EMBL" id="MU855337">
    <property type="protein sequence ID" value="KAK3906074.1"/>
    <property type="molecule type" value="Genomic_DNA"/>
</dbReference>
<dbReference type="Proteomes" id="UP001303889">
    <property type="component" value="Unassembled WGS sequence"/>
</dbReference>
<name>A0AAN6MT46_9PEZI</name>
<dbReference type="AlphaFoldDB" id="A0AAN6MT46"/>
<sequence>MHKIRAFSWVDEHGTRKLPGVYYLMEGALRLDAAALKRGEVYIRDDFHERARAWYKSEIDRLLRIKLVREAPFIHHALMAMARQHYNPQPRGDYTLAAYDWAQFLNGNQGGHGLSPRAYEQLEGIDASYFAMRLEKAVEAKIQEILAPNTASSPSQREEDLAAALVLAAPEAEMQVSPTLGRWGAHAREVGGGDGGETGLLVEDLGANVVEVSGLRFAVDLCHCVPVVGEEEGARWAEGARVLML</sequence>
<evidence type="ECO:0000313" key="1">
    <source>
        <dbReference type="EMBL" id="KAK3906074.1"/>
    </source>
</evidence>
<organism evidence="1 2">
    <name type="scientific">Staphylotrichum tortipilum</name>
    <dbReference type="NCBI Taxonomy" id="2831512"/>
    <lineage>
        <taxon>Eukaryota</taxon>
        <taxon>Fungi</taxon>
        <taxon>Dikarya</taxon>
        <taxon>Ascomycota</taxon>
        <taxon>Pezizomycotina</taxon>
        <taxon>Sordariomycetes</taxon>
        <taxon>Sordariomycetidae</taxon>
        <taxon>Sordariales</taxon>
        <taxon>Chaetomiaceae</taxon>
        <taxon>Staphylotrichum</taxon>
    </lineage>
</organism>
<keyword evidence="2" id="KW-1185">Reference proteome</keyword>
<gene>
    <name evidence="1" type="ORF">C8A05DRAFT_30076</name>
</gene>
<comment type="caution">
    <text evidence="1">The sequence shown here is derived from an EMBL/GenBank/DDBJ whole genome shotgun (WGS) entry which is preliminary data.</text>
</comment>
<reference evidence="1" key="1">
    <citation type="journal article" date="2023" name="Mol. Phylogenet. Evol.">
        <title>Genome-scale phylogeny and comparative genomics of the fungal order Sordariales.</title>
        <authorList>
            <person name="Hensen N."/>
            <person name="Bonometti L."/>
            <person name="Westerberg I."/>
            <person name="Brannstrom I.O."/>
            <person name="Guillou S."/>
            <person name="Cros-Aarteil S."/>
            <person name="Calhoun S."/>
            <person name="Haridas S."/>
            <person name="Kuo A."/>
            <person name="Mondo S."/>
            <person name="Pangilinan J."/>
            <person name="Riley R."/>
            <person name="LaButti K."/>
            <person name="Andreopoulos B."/>
            <person name="Lipzen A."/>
            <person name="Chen C."/>
            <person name="Yan M."/>
            <person name="Daum C."/>
            <person name="Ng V."/>
            <person name="Clum A."/>
            <person name="Steindorff A."/>
            <person name="Ohm R.A."/>
            <person name="Martin F."/>
            <person name="Silar P."/>
            <person name="Natvig D.O."/>
            <person name="Lalanne C."/>
            <person name="Gautier V."/>
            <person name="Ament-Velasquez S.L."/>
            <person name="Kruys A."/>
            <person name="Hutchinson M.I."/>
            <person name="Powell A.J."/>
            <person name="Barry K."/>
            <person name="Miller A.N."/>
            <person name="Grigoriev I.V."/>
            <person name="Debuchy R."/>
            <person name="Gladieux P."/>
            <person name="Hiltunen Thoren M."/>
            <person name="Johannesson H."/>
        </authorList>
    </citation>
    <scope>NUCLEOTIDE SEQUENCE</scope>
    <source>
        <strain evidence="1">CBS 103.79</strain>
    </source>
</reference>
<protein>
    <submittedName>
        <fullName evidence="1">Uncharacterized protein</fullName>
    </submittedName>
</protein>
<proteinExistence type="predicted"/>
<reference evidence="1" key="2">
    <citation type="submission" date="2023-05" db="EMBL/GenBank/DDBJ databases">
        <authorList>
            <consortium name="Lawrence Berkeley National Laboratory"/>
            <person name="Steindorff A."/>
            <person name="Hensen N."/>
            <person name="Bonometti L."/>
            <person name="Westerberg I."/>
            <person name="Brannstrom I.O."/>
            <person name="Guillou S."/>
            <person name="Cros-Aarteil S."/>
            <person name="Calhoun S."/>
            <person name="Haridas S."/>
            <person name="Kuo A."/>
            <person name="Mondo S."/>
            <person name="Pangilinan J."/>
            <person name="Riley R."/>
            <person name="Labutti K."/>
            <person name="Andreopoulos B."/>
            <person name="Lipzen A."/>
            <person name="Chen C."/>
            <person name="Yanf M."/>
            <person name="Daum C."/>
            <person name="Ng V."/>
            <person name="Clum A."/>
            <person name="Ohm R."/>
            <person name="Martin F."/>
            <person name="Silar P."/>
            <person name="Natvig D."/>
            <person name="Lalanne C."/>
            <person name="Gautier V."/>
            <person name="Ament-Velasquez S.L."/>
            <person name="Kruys A."/>
            <person name="Hutchinson M.I."/>
            <person name="Powell A.J."/>
            <person name="Barry K."/>
            <person name="Miller A.N."/>
            <person name="Grigoriev I.V."/>
            <person name="Debuchy R."/>
            <person name="Gladieux P."/>
            <person name="Thoren M.H."/>
            <person name="Johannesson H."/>
        </authorList>
    </citation>
    <scope>NUCLEOTIDE SEQUENCE</scope>
    <source>
        <strain evidence="1">CBS 103.79</strain>
    </source>
</reference>
<evidence type="ECO:0000313" key="2">
    <source>
        <dbReference type="Proteomes" id="UP001303889"/>
    </source>
</evidence>